<dbReference type="InterPro" id="IPR037464">
    <property type="entry name" value="Taspase1"/>
</dbReference>
<dbReference type="SUPFAM" id="SSF56235">
    <property type="entry name" value="N-terminal nucleophile aminohydrolases (Ntn hydrolases)"/>
    <property type="match status" value="1"/>
</dbReference>
<dbReference type="AlphaFoldDB" id="A0A8C4NBB5"/>
<dbReference type="GO" id="GO:0005737">
    <property type="term" value="C:cytoplasm"/>
    <property type="evidence" value="ECO:0007669"/>
    <property type="project" value="TreeGrafter"/>
</dbReference>
<organism evidence="5 6">
    <name type="scientific">Eptatretus burgeri</name>
    <name type="common">Inshore hagfish</name>
    <dbReference type="NCBI Taxonomy" id="7764"/>
    <lineage>
        <taxon>Eukaryota</taxon>
        <taxon>Metazoa</taxon>
        <taxon>Chordata</taxon>
        <taxon>Craniata</taxon>
        <taxon>Vertebrata</taxon>
        <taxon>Cyclostomata</taxon>
        <taxon>Myxini</taxon>
        <taxon>Myxiniformes</taxon>
        <taxon>Myxinidae</taxon>
        <taxon>Eptatretinae</taxon>
        <taxon>Eptatretus</taxon>
    </lineage>
</organism>
<accession>A0A8C4NBB5</accession>
<evidence type="ECO:0000256" key="4">
    <source>
        <dbReference type="SAM" id="MobiDB-lite"/>
    </source>
</evidence>
<comment type="similarity">
    <text evidence="1">Belongs to the Ntn-hydrolase family.</text>
</comment>
<feature type="site" description="Cleavage; by autolysis" evidence="3">
    <location>
        <begin position="244"/>
        <end position="245"/>
    </location>
</feature>
<dbReference type="GO" id="GO:0004298">
    <property type="term" value="F:threonine-type endopeptidase activity"/>
    <property type="evidence" value="ECO:0007669"/>
    <property type="project" value="InterPro"/>
</dbReference>
<dbReference type="InterPro" id="IPR029055">
    <property type="entry name" value="Ntn_hydrolases_N"/>
</dbReference>
<dbReference type="PANTHER" id="PTHR10188">
    <property type="entry name" value="L-ASPARAGINASE"/>
    <property type="match status" value="1"/>
</dbReference>
<dbReference type="Gene3D" id="3.60.20.30">
    <property type="entry name" value="(Glycosyl)asparaginase"/>
    <property type="match status" value="1"/>
</dbReference>
<feature type="active site" description="Nucleophile" evidence="2">
    <location>
        <position position="245"/>
    </location>
</feature>
<protein>
    <submittedName>
        <fullName evidence="5">Taspase, threonine aspartase, 1</fullName>
    </submittedName>
</protein>
<dbReference type="CDD" id="cd04514">
    <property type="entry name" value="Taspase1_like"/>
    <property type="match status" value="1"/>
</dbReference>
<feature type="region of interest" description="Disordered" evidence="4">
    <location>
        <begin position="1"/>
        <end position="53"/>
    </location>
</feature>
<evidence type="ECO:0000256" key="3">
    <source>
        <dbReference type="PIRSR" id="PIRSR600246-3"/>
    </source>
</evidence>
<keyword evidence="6" id="KW-1185">Reference proteome</keyword>
<evidence type="ECO:0000256" key="2">
    <source>
        <dbReference type="PIRSR" id="PIRSR600246-1"/>
    </source>
</evidence>
<dbReference type="GO" id="GO:0051604">
    <property type="term" value="P:protein maturation"/>
    <property type="evidence" value="ECO:0007669"/>
    <property type="project" value="TreeGrafter"/>
</dbReference>
<feature type="compositionally biased region" description="Basic and acidic residues" evidence="4">
    <location>
        <begin position="17"/>
        <end position="37"/>
    </location>
</feature>
<name>A0A8C4NBB5_EPTBU</name>
<evidence type="ECO:0000313" key="6">
    <source>
        <dbReference type="Proteomes" id="UP000694388"/>
    </source>
</evidence>
<proteinExistence type="inferred from homology"/>
<dbReference type="Ensembl" id="ENSEBUT00000004414.1">
    <property type="protein sequence ID" value="ENSEBUP00000004004.1"/>
    <property type="gene ID" value="ENSEBUG00000002860.1"/>
</dbReference>
<reference evidence="5" key="1">
    <citation type="submission" date="2025-08" db="UniProtKB">
        <authorList>
            <consortium name="Ensembl"/>
        </authorList>
    </citation>
    <scope>IDENTIFICATION</scope>
</reference>
<dbReference type="PANTHER" id="PTHR10188:SF8">
    <property type="entry name" value="THREONINE ASPARTASE 1"/>
    <property type="match status" value="1"/>
</dbReference>
<evidence type="ECO:0000313" key="5">
    <source>
        <dbReference type="Ensembl" id="ENSEBUP00000004004.1"/>
    </source>
</evidence>
<dbReference type="InterPro" id="IPR000246">
    <property type="entry name" value="Peptidase_T2"/>
</dbReference>
<sequence>MVPGSVLEDYLDPGSMMEDRADPGSVMEDRGPPHHLDNQPTEHGGSDNPSKNKAQGFVLVHAGAGFHSESKAKEYKTACRKACIKAVAELREGVCALSAVTTALVELENSPITNAGTGSNLNIEGQTECDASVMDGRTLNFAAVGALQGIKNPILVARKILLESEKGKLPAGRVPPCFLVGDGAYKWAMAQGMASSTAAALTTRQSMASFKKNKRKVELAGQLQNPQKRRSSNLTSDIYQPPMDTVGAVILDSCGQVAAAVSSGGLAMKHPGRIGQAAVYGCGCWAERANGTNAFSSASSTSGCGEQLVRTMLARECTCAMQKEDAHQAILETMQNKFIYSPFLTADDSVLGGVIVLRCQESSENCEFRSGSRAFMDRLWWLCSALLSGSSRQQFCTPVALLVHPHASFLLGPVQAWFEACPTCWWSPLIGYWLLESSSIFQNDPPQPMGHYPFWKNQYFSHVRLEFLWAHSTDSMCVGYMSTQDGKPKTSISRLPPEASTGRSVAIEGGVCHLYNQST</sequence>
<dbReference type="Pfam" id="PF01112">
    <property type="entry name" value="Asparaginase_2"/>
    <property type="match status" value="1"/>
</dbReference>
<reference evidence="5" key="2">
    <citation type="submission" date="2025-09" db="UniProtKB">
        <authorList>
            <consortium name="Ensembl"/>
        </authorList>
    </citation>
    <scope>IDENTIFICATION</scope>
</reference>
<dbReference type="Proteomes" id="UP000694388">
    <property type="component" value="Unplaced"/>
</dbReference>
<evidence type="ECO:0000256" key="1">
    <source>
        <dbReference type="ARBA" id="ARBA00010872"/>
    </source>
</evidence>
<dbReference type="GeneTree" id="ENSGT00950000183045"/>